<dbReference type="Pfam" id="PF13289">
    <property type="entry name" value="SIR2_2"/>
    <property type="match status" value="1"/>
</dbReference>
<reference evidence="1" key="1">
    <citation type="submission" date="2013-09" db="EMBL/GenBank/DDBJ databases">
        <title>Complete nucleotide sequence of Streptomyces linear plasmid pFRL2.</title>
        <authorList>
            <person name="Chen Z."/>
            <person name="Fang P."/>
            <person name="Qin Z."/>
        </authorList>
    </citation>
    <scope>NUCLEOTIDE SEQUENCE</scope>
    <source>
        <plasmid evidence="1">pFRL2</plasmid>
    </source>
</reference>
<organism evidence="1">
    <name type="scientific">Streptomyces sp. FR1</name>
    <dbReference type="NCBI Taxonomy" id="349971"/>
    <lineage>
        <taxon>Bacteria</taxon>
        <taxon>Bacillati</taxon>
        <taxon>Actinomycetota</taxon>
        <taxon>Actinomycetes</taxon>
        <taxon>Kitasatosporales</taxon>
        <taxon>Streptomycetaceae</taxon>
        <taxon>Streptomyces</taxon>
    </lineage>
</organism>
<protein>
    <recommendedName>
        <fullName evidence="2">SIR2-like domain-containing protein</fullName>
    </recommendedName>
</protein>
<proteinExistence type="predicted"/>
<keyword evidence="1" id="KW-0614">Plasmid</keyword>
<dbReference type="AlphaFoldDB" id="V9Z3W2"/>
<dbReference type="SUPFAM" id="SSF52467">
    <property type="entry name" value="DHS-like NAD/FAD-binding domain"/>
    <property type="match status" value="1"/>
</dbReference>
<sequence>MASRLFLVNLTRKRYGASYGGTRLPGESSSGGAHMESESAVGTVAIPAGGLIEPAMAMALNVHSSPGVYALLLGAGISIASGVKTGWGVVQDIVGKVAAVRDPDNPDARAEAAADPEKWWAANTSEPLGYSALLAAAAPMPASRQAMLAEYFEPEEGQEDSKGPTAAHRAIATMVKRGSVRVILTTNFDRLTERALQEVGISPQVVSRPEQIKGMKPLAHSQVTVIKLHGDYADLEQRNTVDELETYPEELQQLLERVLDEYGLIVCGWSADWDRALVRAVEGTRSRRYPLFWSQYGRFNDAARALTAQHGAVVIDGKSADELFTGLVSRVEALDRLTTAPITRDVAVVQLKRALPDPLRRIELFDLVDQAVTQIVGRSTPEHRPVLATSTTWADTFGSNVRGYRADSDTLLHLLANGVFHDDGTHDHVWRRAVERLVRLRDTTPGTYNEYLEKMRHLPALLATWTIGVAAVLNRREELLATALYHPEWALPNSGHARLGPAWYLNPNRVLIADGMHDMHPSGNGGRFLYPQSNWLKDTLREPFRLVETSDAAYSEACNRFEFLVSMVAMDTDNEFLAYPWAGEFFLSSAWGHDNNGLASLIAEELTETWPLLRAGAFGGQLPRAQKALSALTEWRSQHGRRW</sequence>
<name>V9Z3W2_9ACTN</name>
<dbReference type="EMBL" id="KF602047">
    <property type="protein sequence ID" value="AHE38679.1"/>
    <property type="molecule type" value="Genomic_DNA"/>
</dbReference>
<evidence type="ECO:0000313" key="1">
    <source>
        <dbReference type="EMBL" id="AHE38679.1"/>
    </source>
</evidence>
<gene>
    <name evidence="1" type="ORF">pFRL2_4</name>
</gene>
<dbReference type="Gene3D" id="3.40.50.1220">
    <property type="entry name" value="TPP-binding domain"/>
    <property type="match status" value="1"/>
</dbReference>
<evidence type="ECO:0008006" key="2">
    <source>
        <dbReference type="Google" id="ProtNLM"/>
    </source>
</evidence>
<geneLocation type="plasmid" evidence="1">
    <name>pFRL2</name>
</geneLocation>
<dbReference type="InterPro" id="IPR029035">
    <property type="entry name" value="DHS-like_NAD/FAD-binding_dom"/>
</dbReference>
<accession>V9Z3W2</accession>